<comment type="similarity">
    <text evidence="1">Belongs to the aldo/keto reductase family.</text>
</comment>
<dbReference type="SUPFAM" id="SSF51430">
    <property type="entry name" value="NAD(P)-linked oxidoreductase"/>
    <property type="match status" value="1"/>
</dbReference>
<dbReference type="FunFam" id="3.20.20.100:FF:000015">
    <property type="entry name" value="Oxidoreductase, aldo/keto reductase family"/>
    <property type="match status" value="1"/>
</dbReference>
<dbReference type="InterPro" id="IPR023210">
    <property type="entry name" value="NADP_OxRdtase_dom"/>
</dbReference>
<protein>
    <submittedName>
        <fullName evidence="8">Aldo/keto reductase</fullName>
    </submittedName>
</protein>
<evidence type="ECO:0000256" key="4">
    <source>
        <dbReference type="PIRSR" id="PIRSR000097-1"/>
    </source>
</evidence>
<dbReference type="AlphaFoldDB" id="A0AAP9MFH0"/>
<evidence type="ECO:0000313" key="8">
    <source>
        <dbReference type="EMBL" id="QJA03650.1"/>
    </source>
</evidence>
<dbReference type="PANTHER" id="PTHR43827:SF3">
    <property type="entry name" value="NADP-DEPENDENT OXIDOREDUCTASE DOMAIN-CONTAINING PROTEIN"/>
    <property type="match status" value="1"/>
</dbReference>
<evidence type="ECO:0000313" key="9">
    <source>
        <dbReference type="Proteomes" id="UP000503330"/>
    </source>
</evidence>
<proteinExistence type="inferred from homology"/>
<dbReference type="RefSeq" id="WP_002609886.1">
    <property type="nucleotide sequence ID" value="NZ_BAAACC010000010.1"/>
</dbReference>
<accession>A0AAP9MFH0</accession>
<sequence length="269" mass="31005">MEYITLNNGIEMPLLGLGTWNLNGQECVNIVATAIELGYCLIDTAQMYGNEKEVGKGIKRSNTEREKLFVTTKLYRKTNSYDAAKKAINESLCNLRLDYIDLLLLHEPYAEGNDMYKALEEAYREGKVHAIGVSNYDQEWFEALIKQCSIVPSVNQVETHLYYQKWDLQNYLNSQGTAMQAWSPLAQGKADIMHHPQLQEIAYKYHKTASQIALRFLTQRGISVIPKSKRGERLIENISIFDFQLSDIEMQEIRKLDKNETLFSWTLSF</sequence>
<keyword evidence="2" id="KW-0521">NADP</keyword>
<evidence type="ECO:0000256" key="5">
    <source>
        <dbReference type="PIRSR" id="PIRSR000097-2"/>
    </source>
</evidence>
<name>A0AAP9MFH0_CLOIN</name>
<gene>
    <name evidence="8" type="ORF">G4D54_14980</name>
</gene>
<dbReference type="Pfam" id="PF00248">
    <property type="entry name" value="Aldo_ket_red"/>
    <property type="match status" value="1"/>
</dbReference>
<evidence type="ECO:0000256" key="6">
    <source>
        <dbReference type="PIRSR" id="PIRSR000097-3"/>
    </source>
</evidence>
<reference evidence="8 9" key="1">
    <citation type="submission" date="2020-02" db="EMBL/GenBank/DDBJ databases">
        <authorList>
            <person name="Kociolek L.K."/>
            <person name="Ozer E.A."/>
        </authorList>
    </citation>
    <scope>NUCLEOTIDE SEQUENCE [LARGE SCALE GENOMIC DNA]</scope>
    <source>
        <strain evidence="8 9">ATCC 14501</strain>
    </source>
</reference>
<dbReference type="Gene3D" id="3.20.20.100">
    <property type="entry name" value="NADP-dependent oxidoreductase domain"/>
    <property type="match status" value="1"/>
</dbReference>
<evidence type="ECO:0000256" key="2">
    <source>
        <dbReference type="ARBA" id="ARBA00022857"/>
    </source>
</evidence>
<dbReference type="EMBL" id="CP048838">
    <property type="protein sequence ID" value="QJA03650.1"/>
    <property type="molecule type" value="Genomic_DNA"/>
</dbReference>
<dbReference type="GO" id="GO:0016616">
    <property type="term" value="F:oxidoreductase activity, acting on the CH-OH group of donors, NAD or NADP as acceptor"/>
    <property type="evidence" value="ECO:0007669"/>
    <property type="project" value="UniProtKB-ARBA"/>
</dbReference>
<dbReference type="InterPro" id="IPR020471">
    <property type="entry name" value="AKR"/>
</dbReference>
<feature type="active site" description="Proton donor" evidence="4">
    <location>
        <position position="48"/>
    </location>
</feature>
<feature type="domain" description="NADP-dependent oxidoreductase" evidence="7">
    <location>
        <begin position="15"/>
        <end position="257"/>
    </location>
</feature>
<feature type="site" description="Lowers pKa of active site Tyr" evidence="6">
    <location>
        <position position="73"/>
    </location>
</feature>
<evidence type="ECO:0000259" key="7">
    <source>
        <dbReference type="Pfam" id="PF00248"/>
    </source>
</evidence>
<dbReference type="GeneID" id="61926867"/>
<evidence type="ECO:0000256" key="1">
    <source>
        <dbReference type="ARBA" id="ARBA00007905"/>
    </source>
</evidence>
<dbReference type="Proteomes" id="UP000503330">
    <property type="component" value="Chromosome"/>
</dbReference>
<evidence type="ECO:0000256" key="3">
    <source>
        <dbReference type="ARBA" id="ARBA00023002"/>
    </source>
</evidence>
<keyword evidence="3" id="KW-0560">Oxidoreductase</keyword>
<dbReference type="InterPro" id="IPR036812">
    <property type="entry name" value="NAD(P)_OxRdtase_dom_sf"/>
</dbReference>
<dbReference type="PIRSF" id="PIRSF000097">
    <property type="entry name" value="AKR"/>
    <property type="match status" value="1"/>
</dbReference>
<organism evidence="8 9">
    <name type="scientific">Clostridium innocuum</name>
    <dbReference type="NCBI Taxonomy" id="1522"/>
    <lineage>
        <taxon>Bacteria</taxon>
        <taxon>Bacillati</taxon>
        <taxon>Bacillota</taxon>
        <taxon>Clostridia</taxon>
        <taxon>Eubacteriales</taxon>
        <taxon>Clostridiaceae</taxon>
        <taxon>Clostridium</taxon>
    </lineage>
</organism>
<dbReference type="PANTHER" id="PTHR43827">
    <property type="entry name" value="2,5-DIKETO-D-GLUCONIC ACID REDUCTASE"/>
    <property type="match status" value="1"/>
</dbReference>
<dbReference type="PRINTS" id="PR00069">
    <property type="entry name" value="ALDKETRDTASE"/>
</dbReference>
<feature type="binding site" evidence="5">
    <location>
        <position position="106"/>
    </location>
    <ligand>
        <name>substrate</name>
    </ligand>
</feature>